<keyword evidence="2" id="KW-1185">Reference proteome</keyword>
<reference evidence="1 2" key="1">
    <citation type="submission" date="2018-03" db="EMBL/GenBank/DDBJ databases">
        <title>Ahniella affigens gen. nov., sp. nov., a gammaproteobacterium isolated from sandy soil near a stream.</title>
        <authorList>
            <person name="Ko Y."/>
            <person name="Kim J.-H."/>
        </authorList>
    </citation>
    <scope>NUCLEOTIDE SEQUENCE [LARGE SCALE GENOMIC DNA]</scope>
    <source>
        <strain evidence="1 2">D13</strain>
    </source>
</reference>
<reference evidence="1 2" key="2">
    <citation type="submission" date="2018-03" db="EMBL/GenBank/DDBJ databases">
        <authorList>
            <person name="Keele B.F."/>
        </authorList>
    </citation>
    <scope>NUCLEOTIDE SEQUENCE [LARGE SCALE GENOMIC DNA]</scope>
    <source>
        <strain evidence="1 2">D13</strain>
    </source>
</reference>
<organism evidence="1 2">
    <name type="scientific">Ahniella affigens</name>
    <dbReference type="NCBI Taxonomy" id="2021234"/>
    <lineage>
        <taxon>Bacteria</taxon>
        <taxon>Pseudomonadati</taxon>
        <taxon>Pseudomonadota</taxon>
        <taxon>Gammaproteobacteria</taxon>
        <taxon>Lysobacterales</taxon>
        <taxon>Rhodanobacteraceae</taxon>
        <taxon>Ahniella</taxon>
    </lineage>
</organism>
<proteinExistence type="predicted"/>
<evidence type="ECO:0008006" key="3">
    <source>
        <dbReference type="Google" id="ProtNLM"/>
    </source>
</evidence>
<evidence type="ECO:0000313" key="1">
    <source>
        <dbReference type="EMBL" id="AVP99503.1"/>
    </source>
</evidence>
<sequence length="305" mass="34747">MTKIFSGIRHLSLKDWLIGNTRAGVEYVLVPGLIALLPFRLGVRLGWWLTRFKLLYRGGVHQAADQAQNFGFAADRQDFEHRCRFHRLMDLTDLYWSKTRSDRHIDRNFDQTGDWPADGPVMAVTFHWGGGHWGIRSLHRTGRPIVCLAGPLDPEHVGHLSVLYRYACWRTREVEKHSGRPLFKRYRGIAVRDLRDKAKSGDSILSLIDVPPGEVGGARPVTLLGRDAKLPNGLVKMAELLKLPIVFYAARINPLTARVEFRIGAPLDPTDRDAVLQEAARWLDEMIQRDPAAWMLWAQAPGFFR</sequence>
<dbReference type="Proteomes" id="UP000241074">
    <property type="component" value="Chromosome"/>
</dbReference>
<evidence type="ECO:0000313" key="2">
    <source>
        <dbReference type="Proteomes" id="UP000241074"/>
    </source>
</evidence>
<dbReference type="EMBL" id="CP027860">
    <property type="protein sequence ID" value="AVP99503.1"/>
    <property type="molecule type" value="Genomic_DNA"/>
</dbReference>
<protein>
    <recommendedName>
        <fullName evidence="3">Lipid A biosynthesis acyltransferase</fullName>
    </recommendedName>
</protein>
<dbReference type="KEGG" id="xba:C7S18_21025"/>
<name>A0A2P1PXC6_9GAMM</name>
<dbReference type="AlphaFoldDB" id="A0A2P1PXC6"/>
<accession>A0A2P1PXC6</accession>
<dbReference type="OrthoDB" id="5760471at2"/>
<dbReference type="RefSeq" id="WP_106893420.1">
    <property type="nucleotide sequence ID" value="NZ_CP027860.1"/>
</dbReference>
<gene>
    <name evidence="1" type="ORF">C7S18_21025</name>
</gene>